<evidence type="ECO:0000256" key="6">
    <source>
        <dbReference type="ARBA" id="ARBA00023141"/>
    </source>
</evidence>
<organism evidence="9 10">
    <name type="scientific">Aeropyrum pernix</name>
    <dbReference type="NCBI Taxonomy" id="56636"/>
    <lineage>
        <taxon>Archaea</taxon>
        <taxon>Thermoproteota</taxon>
        <taxon>Thermoprotei</taxon>
        <taxon>Desulfurococcales</taxon>
        <taxon>Desulfurococcaceae</taxon>
        <taxon>Aeropyrum</taxon>
    </lineage>
</organism>
<proteinExistence type="inferred from homology"/>
<evidence type="ECO:0000256" key="4">
    <source>
        <dbReference type="ARBA" id="ARBA00022605"/>
    </source>
</evidence>
<evidence type="ECO:0000256" key="2">
    <source>
        <dbReference type="ARBA" id="ARBA00009948"/>
    </source>
</evidence>
<gene>
    <name evidence="9" type="ORF">apy_07590</name>
</gene>
<sequence length="419" mass="44008">MNLIVKPSQIGGEIIAPSSKGHTIAALFASLLAGGRSKIYEPLYSRDVDTAIYAVRRFGGSVQKGERDLVVDSPPRPWWPRVVNSRRSSTVLRHSIVTAALAPGISLVYGDSHTNSTPVDELAGALKKIGAEVVTTNGRPPVAVKGPLSRGCCEGETVGASDGESLAALLLASPLLGFAIKRAGTHSWHHVAVALHVLRGFGAKISFDGGIYYPDKPYGPGAYAVPGDYVNAAPLLLAGAIAGRITVRRLDPEDPQGEKVFLNILAQAGAKLKAGESSVEVVGTGSLEGFEADVSETPSLAPVLAVLAAYAKGRSVIKGVSHLRLKEGGNLKPLVSNLRRLKVKARPRCEGDCLEVYGEGYVEGGTAKGYGDPRMTMAFAVAGLASRRGVKVTGASRYKDYYPGFVEDLRSVGAIIEAD</sequence>
<dbReference type="GO" id="GO:0003866">
    <property type="term" value="F:3-phosphoshikimate 1-carboxyvinyltransferase activity"/>
    <property type="evidence" value="ECO:0007669"/>
    <property type="project" value="UniProtKB-EC"/>
</dbReference>
<keyword evidence="6" id="KW-0057">Aromatic amino acid biosynthesis</keyword>
<dbReference type="EC" id="2.5.1.19" evidence="3"/>
<evidence type="ECO:0000256" key="3">
    <source>
        <dbReference type="ARBA" id="ARBA00012450"/>
    </source>
</evidence>
<dbReference type="PIRSF" id="PIRSF000505">
    <property type="entry name" value="EPSPS"/>
    <property type="match status" value="1"/>
</dbReference>
<comment type="similarity">
    <text evidence="2">Belongs to the EPSP synthase family.</text>
</comment>
<dbReference type="OrthoDB" id="43788at2157"/>
<accession>A0A401H9F4</accession>
<keyword evidence="5 9" id="KW-0808">Transferase</keyword>
<dbReference type="EMBL" id="BDMD01000039">
    <property type="protein sequence ID" value="GBF09034.1"/>
    <property type="molecule type" value="Genomic_DNA"/>
</dbReference>
<reference evidence="9 10" key="1">
    <citation type="submission" date="2017-02" db="EMBL/GenBank/DDBJ databases">
        <title>isolation and characterization of a novel temperate virus Aeropyrum globular virus 1 infecting hyperthermophilic archaeon Aeropyrum.</title>
        <authorList>
            <person name="Yumiya M."/>
            <person name="Yoshida T."/>
            <person name="Sako Y."/>
        </authorList>
    </citation>
    <scope>NUCLEOTIDE SEQUENCE [LARGE SCALE GENOMIC DNA]</scope>
    <source>
        <strain evidence="9 10">YK1-12-2013</strain>
    </source>
</reference>
<dbReference type="UniPathway" id="UPA00053">
    <property type="reaction ID" value="UER00089"/>
</dbReference>
<evidence type="ECO:0000256" key="5">
    <source>
        <dbReference type="ARBA" id="ARBA00022679"/>
    </source>
</evidence>
<comment type="caution">
    <text evidence="9">The sequence shown here is derived from an EMBL/GenBank/DDBJ whole genome shotgun (WGS) entry which is preliminary data.</text>
</comment>
<comment type="pathway">
    <text evidence="1">Metabolic intermediate biosynthesis; chorismate biosynthesis; chorismate from D-erythrose 4-phosphate and phosphoenolpyruvate: step 6/7.</text>
</comment>
<dbReference type="InterPro" id="IPR001986">
    <property type="entry name" value="Enolpyruvate_Tfrase_dom"/>
</dbReference>
<evidence type="ECO:0000256" key="1">
    <source>
        <dbReference type="ARBA" id="ARBA00004811"/>
    </source>
</evidence>
<dbReference type="AlphaFoldDB" id="A0A401H9F4"/>
<dbReference type="InterPro" id="IPR036968">
    <property type="entry name" value="Enolpyruvate_Tfrase_sf"/>
</dbReference>
<evidence type="ECO:0000259" key="8">
    <source>
        <dbReference type="Pfam" id="PF00275"/>
    </source>
</evidence>
<dbReference type="Proteomes" id="UP000291213">
    <property type="component" value="Unassembled WGS sequence"/>
</dbReference>
<dbReference type="PANTHER" id="PTHR21090:SF5">
    <property type="entry name" value="PENTAFUNCTIONAL AROM POLYPEPTIDE"/>
    <property type="match status" value="1"/>
</dbReference>
<dbReference type="Gene3D" id="3.65.10.10">
    <property type="entry name" value="Enolpyruvate transferase domain"/>
    <property type="match status" value="2"/>
</dbReference>
<evidence type="ECO:0000313" key="10">
    <source>
        <dbReference type="Proteomes" id="UP000291213"/>
    </source>
</evidence>
<evidence type="ECO:0000313" key="9">
    <source>
        <dbReference type="EMBL" id="GBF09034.1"/>
    </source>
</evidence>
<keyword evidence="4" id="KW-0028">Amino-acid biosynthesis</keyword>
<evidence type="ECO:0000256" key="7">
    <source>
        <dbReference type="ARBA" id="ARBA00044633"/>
    </source>
</evidence>
<dbReference type="PANTHER" id="PTHR21090">
    <property type="entry name" value="AROM/DEHYDROQUINATE SYNTHASE"/>
    <property type="match status" value="1"/>
</dbReference>
<protein>
    <recommendedName>
        <fullName evidence="3">3-phosphoshikimate 1-carboxyvinyltransferase</fullName>
        <ecNumber evidence="3">2.5.1.19</ecNumber>
    </recommendedName>
</protein>
<dbReference type="GO" id="GO:0009073">
    <property type="term" value="P:aromatic amino acid family biosynthetic process"/>
    <property type="evidence" value="ECO:0007669"/>
    <property type="project" value="UniProtKB-KW"/>
</dbReference>
<dbReference type="RefSeq" id="WP_165487914.1">
    <property type="nucleotide sequence ID" value="NZ_BDMD01000039.1"/>
</dbReference>
<dbReference type="Pfam" id="PF00275">
    <property type="entry name" value="EPSP_synthase"/>
    <property type="match status" value="1"/>
</dbReference>
<dbReference type="GO" id="GO:0008652">
    <property type="term" value="P:amino acid biosynthetic process"/>
    <property type="evidence" value="ECO:0007669"/>
    <property type="project" value="UniProtKB-KW"/>
</dbReference>
<dbReference type="InterPro" id="IPR006264">
    <property type="entry name" value="EPSP_synthase"/>
</dbReference>
<name>A0A401H9F4_AERPX</name>
<dbReference type="SUPFAM" id="SSF55205">
    <property type="entry name" value="EPT/RTPC-like"/>
    <property type="match status" value="1"/>
</dbReference>
<feature type="domain" description="Enolpyruvate transferase" evidence="8">
    <location>
        <begin position="6"/>
        <end position="409"/>
    </location>
</feature>
<dbReference type="InterPro" id="IPR013792">
    <property type="entry name" value="RNA3'P_cycl/enolpyr_Trfase_a/b"/>
</dbReference>
<comment type="catalytic activity">
    <reaction evidence="7">
        <text>3-phosphoshikimate + phosphoenolpyruvate = 5-O-(1-carboxyvinyl)-3-phosphoshikimate + phosphate</text>
        <dbReference type="Rhea" id="RHEA:21256"/>
        <dbReference type="ChEBI" id="CHEBI:43474"/>
        <dbReference type="ChEBI" id="CHEBI:57701"/>
        <dbReference type="ChEBI" id="CHEBI:58702"/>
        <dbReference type="ChEBI" id="CHEBI:145989"/>
        <dbReference type="EC" id="2.5.1.19"/>
    </reaction>
    <physiologicalReaction direction="left-to-right" evidence="7">
        <dbReference type="Rhea" id="RHEA:21257"/>
    </physiologicalReaction>
</comment>
<dbReference type="GO" id="GO:0009423">
    <property type="term" value="P:chorismate biosynthetic process"/>
    <property type="evidence" value="ECO:0007669"/>
    <property type="project" value="UniProtKB-UniPathway"/>
</dbReference>